<dbReference type="SUPFAM" id="SSF48371">
    <property type="entry name" value="ARM repeat"/>
    <property type="match status" value="1"/>
</dbReference>
<dbReference type="EMBL" id="JASJQH010000158">
    <property type="protein sequence ID" value="KAK9766403.1"/>
    <property type="molecule type" value="Genomic_DNA"/>
</dbReference>
<accession>A0ABR2WXZ5</accession>
<organism evidence="1 2">
    <name type="scientific">Basidiobolus ranarum</name>
    <dbReference type="NCBI Taxonomy" id="34480"/>
    <lineage>
        <taxon>Eukaryota</taxon>
        <taxon>Fungi</taxon>
        <taxon>Fungi incertae sedis</taxon>
        <taxon>Zoopagomycota</taxon>
        <taxon>Entomophthoromycotina</taxon>
        <taxon>Basidiobolomycetes</taxon>
        <taxon>Basidiobolales</taxon>
        <taxon>Basidiobolaceae</taxon>
        <taxon>Basidiobolus</taxon>
    </lineage>
</organism>
<dbReference type="PANTHER" id="PTHR37743">
    <property type="entry name" value="ARM REPEAT SUPERFAMILY PROTEIN"/>
    <property type="match status" value="1"/>
</dbReference>
<gene>
    <name evidence="1" type="ORF">K7432_004541</name>
</gene>
<dbReference type="Proteomes" id="UP001479436">
    <property type="component" value="Unassembled WGS sequence"/>
</dbReference>
<dbReference type="InterPro" id="IPR016024">
    <property type="entry name" value="ARM-type_fold"/>
</dbReference>
<evidence type="ECO:0000313" key="1">
    <source>
        <dbReference type="EMBL" id="KAK9766403.1"/>
    </source>
</evidence>
<name>A0ABR2WXZ5_9FUNG</name>
<keyword evidence="2" id="KW-1185">Reference proteome</keyword>
<dbReference type="PANTHER" id="PTHR37743:SF2">
    <property type="match status" value="1"/>
</dbReference>
<evidence type="ECO:0000313" key="2">
    <source>
        <dbReference type="Proteomes" id="UP001479436"/>
    </source>
</evidence>
<protein>
    <submittedName>
        <fullName evidence="1">Uncharacterized protein</fullName>
    </submittedName>
</protein>
<comment type="caution">
    <text evidence="1">The sequence shown here is derived from an EMBL/GenBank/DDBJ whole genome shotgun (WGS) entry which is preliminary data.</text>
</comment>
<proteinExistence type="predicted"/>
<reference evidence="1 2" key="1">
    <citation type="submission" date="2023-04" db="EMBL/GenBank/DDBJ databases">
        <title>Genome of Basidiobolus ranarum AG-B5.</title>
        <authorList>
            <person name="Stajich J.E."/>
            <person name="Carter-House D."/>
            <person name="Gryganskyi A."/>
        </authorList>
    </citation>
    <scope>NUCLEOTIDE SEQUENCE [LARGE SCALE GENOMIC DNA]</scope>
    <source>
        <strain evidence="1 2">AG-B5</strain>
    </source>
</reference>
<sequence>MVFLDLKTKHFQQTDSELTVKERKDLTLGKALYLLLNTNEQAFNSATKSTKHDNTPITLALKSLIDSVNGSVGSSVMQKRKNLIEIMNPLETKLLRREKSEEKKAALRILSWFARSPIHDIFQAALIEQLQGTDKRSKLSVVLLLDHLLNEAEKTPMNRKIEGVGIQEITDSQEDFFSVGASTLFISALVTIMQKDSKLEVDGAITATTLTTTAATIALHISRRIIASSSLTVSDDIATNAKEHGSSQSESLKFEVITIVQESIRIVKQLKEWYRSHSTFLQEGLEEVVNILERCFKIWTSSDASVEVILTEYKVWWPWFSLFLDPRNLHLSERSIQKHIGKLFDKETSQKLDAHYRLVCCALFFGYRDDLFWSKLPSYRVVDGSETVGLDKAFLTLIEAVINDKAHHGHGIAFSMLKRFIDQSNNSQLMLESILSNLLAMLNEDDAISSAAIGFLADCFSSYPDMSNEIIHHVMKRMGSRDIVQKKNAMHLLEKIFRSNYGGFLTGQTLEIRDALREQLFDRMTDEQITLRNIASRLLSYYDPLDTFSRISKRLISPDAITRSSAEAALISMLNEHNRNAEGVLSLLDLLRSLSKATHSANAKLLPLPSNPGEIHSIRAAISNQDDGQATQKQIERLFDLIKKWTQLIPDQLWSDLVKPLLRKSYSFPKDTILVRFWNTVSEGIGRNPLSVDMLLSELTKILISQPRLTQEMLDSNSEESSLEMQTILFLRLHPLLILKTLPLHCFEQITLKETGQFPTLLFCLATPLKAELQDPESVEGNDVDDYIRSFASQMYERCNGDLEFPQIRTMALEILARIPESIFVISNKLNGLCEATSNDYLNIKHWIFGYCQWFIQTFNDQRRQATFGQQEIKIIQQVVSTSFSKLLSWKSADENLYKLQLGCIDTLSLMLVLCGTEVLKHPSPIVEIEDECVDIKESIFEFTLNFVLLNLSSFEDSNEQDYTQTQISTCMANVIVMTIKRLSNQPLGGTKQAVNIDFEKQILKAFGDRTIPTLMNTVHVAIEHSEFATSGAACFQALFHYSYLIPEYINHEKLIDLSIKGIFSTNSQLCVGSLKLLMSLLAASQGTSYTLSPVTLNQLRQGISALHRSIDEQAPNAQELYVLIDKLENILDNRNE</sequence>